<dbReference type="InterPro" id="IPR034160">
    <property type="entry name" value="TOPRIM_GyrB"/>
</dbReference>
<dbReference type="InterPro" id="IPR013760">
    <property type="entry name" value="Topo_IIA-like_dom_sf"/>
</dbReference>
<dbReference type="EMBL" id="JAROYR010000011">
    <property type="protein sequence ID" value="MDH5158398.1"/>
    <property type="molecule type" value="Genomic_DNA"/>
</dbReference>
<dbReference type="SMART" id="SM00433">
    <property type="entry name" value="TOP2c"/>
    <property type="match status" value="1"/>
</dbReference>
<keyword evidence="5 10" id="KW-0067">ATP-binding</keyword>
<feature type="binding site" evidence="10">
    <location>
        <position position="512"/>
    </location>
    <ligand>
        <name>Mg(2+)</name>
        <dbReference type="ChEBI" id="CHEBI:18420"/>
        <label>2</label>
    </ligand>
</feature>
<evidence type="ECO:0000256" key="10">
    <source>
        <dbReference type="HAMAP-Rule" id="MF_01898"/>
    </source>
</evidence>
<keyword evidence="8" id="KW-0238">DNA-binding</keyword>
<evidence type="ECO:0000256" key="5">
    <source>
        <dbReference type="ARBA" id="ARBA00022840"/>
    </source>
</evidence>
<dbReference type="InterPro" id="IPR000565">
    <property type="entry name" value="Topo_IIA_B"/>
</dbReference>
<feature type="binding site" evidence="10">
    <location>
        <position position="510"/>
    </location>
    <ligand>
        <name>Mg(2+)</name>
        <dbReference type="ChEBI" id="CHEBI:18420"/>
        <label>1</label>
        <note>catalytic</note>
    </ligand>
</feature>
<keyword evidence="10" id="KW-0963">Cytoplasm</keyword>
<dbReference type="RefSeq" id="WP_172459305.1">
    <property type="nucleotide sequence ID" value="NZ_CP033735.1"/>
</dbReference>
<dbReference type="HAMAP" id="MF_01898">
    <property type="entry name" value="GyrB"/>
    <property type="match status" value="1"/>
</dbReference>
<comment type="function">
    <text evidence="10">A type II topoisomerase that negatively supercoils closed circular double-stranded (ds) DNA in an ATP-dependent manner to modulate DNA topology and maintain chromosomes in an underwound state. Negative supercoiling favors strand separation, and DNA replication, transcription, recombination and repair, all of which involve strand separation. Also able to catalyze the interconversion of other topological isomers of dsDNA rings, including catenanes and knotted rings. Type II topoisomerases break and join 2 DNA strands simultaneously in an ATP-dependent manner.</text>
</comment>
<dbReference type="InterPro" id="IPR003594">
    <property type="entry name" value="HATPase_dom"/>
</dbReference>
<name>A0ABT6J2P3_9STAP</name>
<comment type="subcellular location">
    <subcellularLocation>
        <location evidence="10">Cytoplasm</location>
    </subcellularLocation>
</comment>
<dbReference type="Pfam" id="PF00986">
    <property type="entry name" value="DNA_gyraseB_C"/>
    <property type="match status" value="1"/>
</dbReference>
<dbReference type="SUPFAM" id="SSF56719">
    <property type="entry name" value="Type II DNA topoisomerase"/>
    <property type="match status" value="1"/>
</dbReference>
<dbReference type="CDD" id="cd16928">
    <property type="entry name" value="HATPase_GyrB-like"/>
    <property type="match status" value="1"/>
</dbReference>
<dbReference type="PRINTS" id="PR00418">
    <property type="entry name" value="TPI2FAMILY"/>
</dbReference>
<dbReference type="Pfam" id="PF02518">
    <property type="entry name" value="HATPase_c"/>
    <property type="match status" value="1"/>
</dbReference>
<organism evidence="12 13">
    <name type="scientific">Staphylococcus cohnii</name>
    <dbReference type="NCBI Taxonomy" id="29382"/>
    <lineage>
        <taxon>Bacteria</taxon>
        <taxon>Bacillati</taxon>
        <taxon>Bacillota</taxon>
        <taxon>Bacilli</taxon>
        <taxon>Bacillales</taxon>
        <taxon>Staphylococcaceae</taxon>
        <taxon>Staphylococcus</taxon>
        <taxon>Staphylococcus cohnii species complex</taxon>
    </lineage>
</organism>
<protein>
    <recommendedName>
        <fullName evidence="10">DNA gyrase subunit B</fullName>
        <ecNumber evidence="10">5.6.2.2</ecNumber>
    </recommendedName>
</protein>
<proteinExistence type="inferred from homology"/>
<evidence type="ECO:0000256" key="7">
    <source>
        <dbReference type="ARBA" id="ARBA00023029"/>
    </source>
</evidence>
<dbReference type="CDD" id="cd03366">
    <property type="entry name" value="TOPRIM_TopoIIA_GyrB"/>
    <property type="match status" value="1"/>
</dbReference>
<comment type="caution">
    <text evidence="12">The sequence shown here is derived from an EMBL/GenBank/DDBJ whole genome shotgun (WGS) entry which is preliminary data.</text>
</comment>
<dbReference type="InterPro" id="IPR002288">
    <property type="entry name" value="DNA_gyrase_B_C"/>
</dbReference>
<feature type="binding site" evidence="10">
    <location>
        <position position="510"/>
    </location>
    <ligand>
        <name>Mg(2+)</name>
        <dbReference type="ChEBI" id="CHEBI:18420"/>
        <label>2</label>
    </ligand>
</feature>
<comment type="subunit">
    <text evidence="10">Heterotetramer, composed of two GyrA and two GyrB chains. In the heterotetramer, GyrA contains the active site tyrosine that forms a transient covalent intermediate with DNA, while GyrB binds cofactors and catalyzes ATP hydrolysis.</text>
</comment>
<dbReference type="InterPro" id="IPR036890">
    <property type="entry name" value="HATPase_C_sf"/>
</dbReference>
<dbReference type="GO" id="GO:0003918">
    <property type="term" value="F:DNA topoisomerase type II (double strand cut, ATP-hydrolyzing) activity"/>
    <property type="evidence" value="ECO:0007669"/>
    <property type="project" value="UniProtKB-EC"/>
</dbReference>
<dbReference type="GeneID" id="58096179"/>
<dbReference type="InterPro" id="IPR013506">
    <property type="entry name" value="Topo_IIA_bsu_dom2"/>
</dbReference>
<evidence type="ECO:0000313" key="13">
    <source>
        <dbReference type="Proteomes" id="UP001159200"/>
    </source>
</evidence>
<dbReference type="InterPro" id="IPR014721">
    <property type="entry name" value="Ribsml_uS5_D2-typ_fold_subgr"/>
</dbReference>
<dbReference type="InterPro" id="IPR006171">
    <property type="entry name" value="TOPRIM_dom"/>
</dbReference>
<dbReference type="PROSITE" id="PS00177">
    <property type="entry name" value="TOPOISOMERASE_II"/>
    <property type="match status" value="1"/>
</dbReference>
<dbReference type="InterPro" id="IPR013759">
    <property type="entry name" value="Topo_IIA_B_C"/>
</dbReference>
<dbReference type="Proteomes" id="UP001159200">
    <property type="component" value="Unassembled WGS sequence"/>
</dbReference>
<dbReference type="PRINTS" id="PR01159">
    <property type="entry name" value="DNAGYRASEB"/>
</dbReference>
<evidence type="ECO:0000256" key="1">
    <source>
        <dbReference type="ARBA" id="ARBA00000185"/>
    </source>
</evidence>
<dbReference type="InterPro" id="IPR011557">
    <property type="entry name" value="GyrB"/>
</dbReference>
<reference evidence="12 13" key="1">
    <citation type="submission" date="2023-03" db="EMBL/GenBank/DDBJ databases">
        <title>Bacterial isolates from washroom surfaces on a university campus.</title>
        <authorList>
            <person name="Holman D.B."/>
            <person name="Gzyl K.E."/>
            <person name="Taheri A.E."/>
        </authorList>
    </citation>
    <scope>NUCLEOTIDE SEQUENCE [LARGE SCALE GENOMIC DNA]</scope>
    <source>
        <strain evidence="12 13">RD01</strain>
    </source>
</reference>
<sequence>MEALSDVNNTEDYGAGQIQVLEGLEAVRKRPGMYIGSTSERGLHHLVWEIVDNSIDEALAGYADQIDVIIEEDNWIKVTDNGRGIPVGIQEKMGRPAVEVILTVLHAGGKFGGGGYKVSGGLHGVGSSVVNALSEDLEVYVYKDENIYHQAYKKGIPQFDLKIIGKTDESTGSTGTAIRFKADPEIFTETTTYNYEVLQQRIRELAFLNKGISITLKDEREEEVREDTYHYEGGIKSYVEMLNENKEPIHEEPIYVHQSKDDIEVEIALQYNKGYATNLLTYANNIHTYEGGTHEEGFKRALSRVLNSYGLNSKIMKEDKERLSGEDTREGLTAVVSIKHGDPQFEGQTKTKLGNSEVRQVVDRIFSELFERFLYENPQVGRTIVEKGIMASQARLAAKKAREVTRRKSALEISSLPGKLADCSSKDPSRSEIFIVEGDSAGGSTKSGRDSETQAILPLRGKILNVEKARLDRILNNNEIRSMITAFGTGIGGEFDLSKARYHKIILMTDADVDGAHIRTLLLTFFYRFMRPLIEAGYVYIAQPPLFKLTQGKQKYYVFNERELEKLKAQLDPSPKWSIARYKGLGEMNADQLWETTMNPENRAMLQVSLDDAIEADQVFEMLMGDVVENRRQFIEDNAVYANLDF</sequence>
<dbReference type="Pfam" id="PF01751">
    <property type="entry name" value="Toprim"/>
    <property type="match status" value="1"/>
</dbReference>
<dbReference type="PANTHER" id="PTHR45866:SF1">
    <property type="entry name" value="DNA GYRASE SUBUNIT B, MITOCHONDRIAL"/>
    <property type="match status" value="1"/>
</dbReference>
<dbReference type="Gene3D" id="3.40.50.670">
    <property type="match status" value="1"/>
</dbReference>
<feature type="site" description="Interaction with DNA" evidence="10">
    <location>
        <position position="462"/>
    </location>
</feature>
<evidence type="ECO:0000313" key="12">
    <source>
        <dbReference type="EMBL" id="MDH5158398.1"/>
    </source>
</evidence>
<dbReference type="InterPro" id="IPR020568">
    <property type="entry name" value="Ribosomal_Su5_D2-typ_SF"/>
</dbReference>
<feature type="site" description="Interaction with DNA" evidence="10">
    <location>
        <position position="465"/>
    </location>
</feature>
<dbReference type="NCBIfam" id="NF011501">
    <property type="entry name" value="PRK14939.1"/>
    <property type="match status" value="1"/>
</dbReference>
<keyword evidence="4 10" id="KW-0547">Nucleotide-binding</keyword>
<dbReference type="InterPro" id="IPR001241">
    <property type="entry name" value="Topo_IIA"/>
</dbReference>
<keyword evidence="6 10" id="KW-0460">Magnesium</keyword>
<dbReference type="Pfam" id="PF00204">
    <property type="entry name" value="DNA_gyraseB"/>
    <property type="match status" value="1"/>
</dbReference>
<keyword evidence="13" id="KW-1185">Reference proteome</keyword>
<dbReference type="SMART" id="SM00387">
    <property type="entry name" value="HATPase_c"/>
    <property type="match status" value="1"/>
</dbReference>
<evidence type="ECO:0000256" key="3">
    <source>
        <dbReference type="ARBA" id="ARBA00022723"/>
    </source>
</evidence>
<dbReference type="PROSITE" id="PS50880">
    <property type="entry name" value="TOPRIM"/>
    <property type="match status" value="1"/>
</dbReference>
<dbReference type="Gene3D" id="3.30.565.10">
    <property type="entry name" value="Histidine kinase-like ATPase, C-terminal domain"/>
    <property type="match status" value="1"/>
</dbReference>
<dbReference type="PANTHER" id="PTHR45866">
    <property type="entry name" value="DNA GYRASE/TOPOISOMERASE SUBUNIT B"/>
    <property type="match status" value="1"/>
</dbReference>
<comment type="similarity">
    <text evidence="2 10">Belongs to the type II topoisomerase GyrB family.</text>
</comment>
<evidence type="ECO:0000259" key="11">
    <source>
        <dbReference type="PROSITE" id="PS50880"/>
    </source>
</evidence>
<accession>A0ABT6J2P3</accession>
<dbReference type="CDD" id="cd00822">
    <property type="entry name" value="TopoII_Trans_DNA_gyrase"/>
    <property type="match status" value="1"/>
</dbReference>
<evidence type="ECO:0000256" key="6">
    <source>
        <dbReference type="ARBA" id="ARBA00022842"/>
    </source>
</evidence>
<keyword evidence="9 10" id="KW-0413">Isomerase</keyword>
<gene>
    <name evidence="10 12" type="primary">gyrB</name>
    <name evidence="12" type="ORF">P5X59_08710</name>
</gene>
<comment type="cofactor">
    <cofactor evidence="10">
        <name>Mg(2+)</name>
        <dbReference type="ChEBI" id="CHEBI:18420"/>
    </cofactor>
    <cofactor evidence="10">
        <name>Mn(2+)</name>
        <dbReference type="ChEBI" id="CHEBI:29035"/>
    </cofactor>
    <cofactor evidence="10">
        <name>Ca(2+)</name>
        <dbReference type="ChEBI" id="CHEBI:29108"/>
    </cofactor>
    <text evidence="10">Binds two Mg(2+) per subunit. The magnesium ions form salt bridges with both the protein and the DNA. Can also accept other divalent metal cations, such as Mn(2+) or Ca(2+).</text>
</comment>
<evidence type="ECO:0000256" key="2">
    <source>
        <dbReference type="ARBA" id="ARBA00010708"/>
    </source>
</evidence>
<evidence type="ECO:0000256" key="9">
    <source>
        <dbReference type="ARBA" id="ARBA00023235"/>
    </source>
</evidence>
<comment type="catalytic activity">
    <reaction evidence="1 10">
        <text>ATP-dependent breakage, passage and rejoining of double-stranded DNA.</text>
        <dbReference type="EC" id="5.6.2.2"/>
    </reaction>
</comment>
<dbReference type="Gene3D" id="3.30.230.10">
    <property type="match status" value="1"/>
</dbReference>
<dbReference type="SUPFAM" id="SSF55874">
    <property type="entry name" value="ATPase domain of HSP90 chaperone/DNA topoisomerase II/histidine kinase"/>
    <property type="match status" value="1"/>
</dbReference>
<dbReference type="InterPro" id="IPR018522">
    <property type="entry name" value="TopoIIA_CS"/>
</dbReference>
<dbReference type="NCBIfam" id="TIGR01059">
    <property type="entry name" value="gyrB"/>
    <property type="match status" value="1"/>
</dbReference>
<dbReference type="SUPFAM" id="SSF54211">
    <property type="entry name" value="Ribosomal protein S5 domain 2-like"/>
    <property type="match status" value="1"/>
</dbReference>
<evidence type="ECO:0000256" key="4">
    <source>
        <dbReference type="ARBA" id="ARBA00022741"/>
    </source>
</evidence>
<keyword evidence="3 10" id="KW-0479">Metal-binding</keyword>
<evidence type="ECO:0000256" key="8">
    <source>
        <dbReference type="ARBA" id="ARBA00023125"/>
    </source>
</evidence>
<dbReference type="EC" id="5.6.2.2" evidence="10"/>
<feature type="binding site" evidence="10">
    <location>
        <position position="437"/>
    </location>
    <ligand>
        <name>Mg(2+)</name>
        <dbReference type="ChEBI" id="CHEBI:18420"/>
        <label>1</label>
        <note>catalytic</note>
    </ligand>
</feature>
<keyword evidence="7 10" id="KW-0799">Topoisomerase</keyword>
<comment type="miscellaneous">
    <text evidence="10">Few gyrases are as efficient as E.coli at forming negative supercoils. Not all organisms have 2 type II topoisomerases; in organisms with a single type II topoisomerase this enzyme also has to decatenate newly replicated chromosomes.</text>
</comment>
<feature type="domain" description="Toprim" evidence="11">
    <location>
        <begin position="431"/>
        <end position="545"/>
    </location>
</feature>
<dbReference type="NCBIfam" id="NF004189">
    <property type="entry name" value="PRK05644.1"/>
    <property type="match status" value="1"/>
</dbReference>